<evidence type="ECO:0000256" key="1">
    <source>
        <dbReference type="ARBA" id="ARBA00004123"/>
    </source>
</evidence>
<evidence type="ECO:0000256" key="5">
    <source>
        <dbReference type="SAM" id="MobiDB-lite"/>
    </source>
</evidence>
<dbReference type="InterPro" id="IPR051770">
    <property type="entry name" value="Forkhead_box_regulator"/>
</dbReference>
<dbReference type="PANTHER" id="PTHR46262:SF2">
    <property type="entry name" value="FORKHEAD BOX PROTEIN BINIOU"/>
    <property type="match status" value="1"/>
</dbReference>
<dbReference type="InterPro" id="IPR036390">
    <property type="entry name" value="WH_DNA-bd_sf"/>
</dbReference>
<dbReference type="SMART" id="SM00339">
    <property type="entry name" value="FH"/>
    <property type="match status" value="1"/>
</dbReference>
<organism evidence="7">
    <name type="scientific">Cacopsylla melanoneura</name>
    <dbReference type="NCBI Taxonomy" id="428564"/>
    <lineage>
        <taxon>Eukaryota</taxon>
        <taxon>Metazoa</taxon>
        <taxon>Ecdysozoa</taxon>
        <taxon>Arthropoda</taxon>
        <taxon>Hexapoda</taxon>
        <taxon>Insecta</taxon>
        <taxon>Pterygota</taxon>
        <taxon>Neoptera</taxon>
        <taxon>Paraneoptera</taxon>
        <taxon>Hemiptera</taxon>
        <taxon>Sternorrhyncha</taxon>
        <taxon>Psylloidea</taxon>
        <taxon>Psyllidae</taxon>
        <taxon>Psyllinae</taxon>
        <taxon>Cacopsylla</taxon>
    </lineage>
</organism>
<accession>A0A8D9F6N8</accession>
<dbReference type="Pfam" id="PF00250">
    <property type="entry name" value="Forkhead"/>
    <property type="match status" value="1"/>
</dbReference>
<dbReference type="PANTHER" id="PTHR46262">
    <property type="entry name" value="FORKHEAD BOX PROTEIN BINIOU"/>
    <property type="match status" value="1"/>
</dbReference>
<dbReference type="FunFam" id="1.10.10.10:FF:000071">
    <property type="entry name" value="Forkhead box F1"/>
    <property type="match status" value="1"/>
</dbReference>
<dbReference type="GO" id="GO:0001710">
    <property type="term" value="P:mesodermal cell fate commitment"/>
    <property type="evidence" value="ECO:0007669"/>
    <property type="project" value="UniProtKB-ARBA"/>
</dbReference>
<feature type="domain" description="Fork-head" evidence="6">
    <location>
        <begin position="28"/>
        <end position="122"/>
    </location>
</feature>
<dbReference type="InterPro" id="IPR036388">
    <property type="entry name" value="WH-like_DNA-bd_sf"/>
</dbReference>
<dbReference type="Gene3D" id="1.10.10.10">
    <property type="entry name" value="Winged helix-like DNA-binding domain superfamily/Winged helix DNA-binding domain"/>
    <property type="match status" value="1"/>
</dbReference>
<dbReference type="PROSITE" id="PS50039">
    <property type="entry name" value="FORK_HEAD_3"/>
    <property type="match status" value="1"/>
</dbReference>
<dbReference type="GO" id="GO:0000978">
    <property type="term" value="F:RNA polymerase II cis-regulatory region sequence-specific DNA binding"/>
    <property type="evidence" value="ECO:0007669"/>
    <property type="project" value="TreeGrafter"/>
</dbReference>
<dbReference type="EMBL" id="HBUF01037937">
    <property type="protein sequence ID" value="CAG6617138.1"/>
    <property type="molecule type" value="Transcribed_RNA"/>
</dbReference>
<dbReference type="SUPFAM" id="SSF46785">
    <property type="entry name" value="Winged helix' DNA-binding domain"/>
    <property type="match status" value="1"/>
</dbReference>
<dbReference type="PROSITE" id="PS00657">
    <property type="entry name" value="FORK_HEAD_1"/>
    <property type="match status" value="1"/>
</dbReference>
<name>A0A8D9F6N8_9HEMI</name>
<dbReference type="GO" id="GO:0000981">
    <property type="term" value="F:DNA-binding transcription factor activity, RNA polymerase II-specific"/>
    <property type="evidence" value="ECO:0007669"/>
    <property type="project" value="TreeGrafter"/>
</dbReference>
<dbReference type="PROSITE" id="PS00658">
    <property type="entry name" value="FORK_HEAD_2"/>
    <property type="match status" value="1"/>
</dbReference>
<sequence>MLKHNVNNTNANNSGSVEKKKCTRRAEKPPYSYIALIVMAIQSSPCKKLTLSEIYSFLQQGFPFFRGPYQGWKNSIRHNLSLNECFLKLPKALGRPGKGHYWTVDPDSQLMFEEGSYRRRPRGFRKKQSRNMSNNNTLYCAQPNVPDHQFESAPPYHHYQLDYHSVGNYNAPYQPYSVTSYADCGPPPAAPAADSTWIEYDAFSTYQPSYAASVPVDRKCVYTCSNAATAELF</sequence>
<dbReference type="InterPro" id="IPR030456">
    <property type="entry name" value="TF_fork_head_CS_2"/>
</dbReference>
<dbReference type="EMBL" id="HBUF01604750">
    <property type="protein sequence ID" value="CAG6777270.1"/>
    <property type="molecule type" value="Transcribed_RNA"/>
</dbReference>
<dbReference type="AlphaFoldDB" id="A0A8D9F6N8"/>
<reference evidence="7" key="1">
    <citation type="submission" date="2021-05" db="EMBL/GenBank/DDBJ databases">
        <authorList>
            <person name="Alioto T."/>
            <person name="Alioto T."/>
            <person name="Gomez Garrido J."/>
        </authorList>
    </citation>
    <scope>NUCLEOTIDE SEQUENCE</scope>
</reference>
<feature type="region of interest" description="Disordered" evidence="5">
    <location>
        <begin position="1"/>
        <end position="23"/>
    </location>
</feature>
<feature type="DNA-binding region" description="Fork-head" evidence="4">
    <location>
        <begin position="28"/>
        <end position="122"/>
    </location>
</feature>
<proteinExistence type="predicted"/>
<dbReference type="GO" id="GO:0005634">
    <property type="term" value="C:nucleus"/>
    <property type="evidence" value="ECO:0007669"/>
    <property type="project" value="UniProtKB-SubCell"/>
</dbReference>
<evidence type="ECO:0000256" key="3">
    <source>
        <dbReference type="ARBA" id="ARBA00023242"/>
    </source>
</evidence>
<evidence type="ECO:0000256" key="4">
    <source>
        <dbReference type="PROSITE-ProRule" id="PRU00089"/>
    </source>
</evidence>
<dbReference type="InterPro" id="IPR001766">
    <property type="entry name" value="Fork_head_dom"/>
</dbReference>
<feature type="compositionally biased region" description="Low complexity" evidence="5">
    <location>
        <begin position="1"/>
        <end position="13"/>
    </location>
</feature>
<evidence type="ECO:0000313" key="7">
    <source>
        <dbReference type="EMBL" id="CAG6777270.1"/>
    </source>
</evidence>
<protein>
    <submittedName>
        <fullName evidence="7">Forkhead box protein F1-A</fullName>
    </submittedName>
</protein>
<evidence type="ECO:0000256" key="2">
    <source>
        <dbReference type="ARBA" id="ARBA00023125"/>
    </source>
</evidence>
<keyword evidence="2 4" id="KW-0238">DNA-binding</keyword>
<dbReference type="GO" id="GO:0009887">
    <property type="term" value="P:animal organ morphogenesis"/>
    <property type="evidence" value="ECO:0007669"/>
    <property type="project" value="TreeGrafter"/>
</dbReference>
<keyword evidence="3 4" id="KW-0539">Nucleus</keyword>
<comment type="subcellular location">
    <subcellularLocation>
        <location evidence="1 4">Nucleus</location>
    </subcellularLocation>
</comment>
<dbReference type="PRINTS" id="PR00053">
    <property type="entry name" value="FORKHEAD"/>
</dbReference>
<dbReference type="InterPro" id="IPR018122">
    <property type="entry name" value="TF_fork_head_CS_1"/>
</dbReference>
<evidence type="ECO:0000259" key="6">
    <source>
        <dbReference type="PROSITE" id="PS50039"/>
    </source>
</evidence>